<proteinExistence type="predicted"/>
<reference evidence="2" key="1">
    <citation type="journal article" date="2005" name="Environ. Microbiol.">
        <title>Novel hydrolase diversity retrieved from a metagenome library of bovine rumen microflora.</title>
        <authorList>
            <person name="Ferrer M."/>
            <person name="Golyshina O.V."/>
            <person name="Chernikova T.N."/>
            <person name="Khachane A.N."/>
            <person name="Reyes-Duarte D."/>
            <person name="Santos V.A.P.M.D."/>
            <person name="Strompl C."/>
            <person name="Elborough K."/>
            <person name="Jarvis G."/>
            <person name="Neef A."/>
            <person name="Yakimov M.M."/>
            <person name="Timmis K.N."/>
            <person name="Golyshin P.N."/>
        </authorList>
    </citation>
    <scope>NUCLEOTIDE SEQUENCE</scope>
</reference>
<dbReference type="AlphaFoldDB" id="Q2YI80"/>
<organism evidence="2">
    <name type="scientific">unidentified microorganism</name>
    <dbReference type="NCBI Taxonomy" id="81726"/>
    <lineage>
        <taxon>unclassified sequences</taxon>
        <taxon>environmental samples</taxon>
    </lineage>
</organism>
<dbReference type="InterPro" id="IPR010572">
    <property type="entry name" value="Tail_dom"/>
</dbReference>
<sequence>MQTNTARYSSRAERDVYHTDDVDGGKKIYEYPHYSTFFQTDYAIIGKSTRDWMLYPITRLEIEPPEPVIDLVDVPGSDYALDLTESLTGRPIYKQRECDWVFIIVAPRNQWDAIYSDVMNRLHGRRMKVVRMEEPDYYYEGRITIESTKSDKWNGHIKMHGVFDPYKRNVLASDDDWLWDPFSFEDGYIPYQPNIYAIGHSLPETYKSIVVSTDSPTSILFGETFMPTSPTINVLKPTDSVMTLQIEGEEETVTLNDGDNRIPGILGRPERACYPDVLTDKFNGIRQQRKSSVKIPGRFAVMYSIYINNEDNTGEHLLYSPTNVDEGAIVLEPKLKMEINKAMTLEFLLPPTNPLYGDIAKLKTTITLYDGSTLKFRGRCRETKKSFNKCVEYTCSSELSFLGDVDTEPYNNGDSDNTKKTVGGWIAFFLEKYNAQAKTARKIQPGNTTDGGSTTFKMSNDGDSTVFDEIMAIAEARNGIIETRREGGTTYLDFRTVKEADRSTQIIEFGKNLIDFEQFVDATEIVTHVKAYDKDNAHSVTATNTTAETTYGTRVHRVMRWDMIEDQTTLQSMANSYVNAAYAMAATITLEAVDLHLIKADEQQFRLGYENRMLSPPHGVDEWFLCSRIELDLTKPAKNKYVFGATRATLTEKVTYKPTVLRG</sequence>
<protein>
    <recommendedName>
        <fullName evidence="1">Tail spike domain-containing protein</fullName>
    </recommendedName>
</protein>
<dbReference type="Pfam" id="PF06605">
    <property type="entry name" value="Prophage_tail"/>
    <property type="match status" value="1"/>
</dbReference>
<accession>Q2YI80</accession>
<evidence type="ECO:0000259" key="1">
    <source>
        <dbReference type="Pfam" id="PF06605"/>
    </source>
</evidence>
<name>Q2YI80_9ZZZZ</name>
<feature type="domain" description="Tail spike" evidence="1">
    <location>
        <begin position="489"/>
        <end position="655"/>
    </location>
</feature>
<dbReference type="EMBL" id="AM050331">
    <property type="protein sequence ID" value="CAJ19123.1"/>
    <property type="molecule type" value="Genomic_DNA"/>
</dbReference>
<evidence type="ECO:0000313" key="2">
    <source>
        <dbReference type="EMBL" id="CAJ19123.1"/>
    </source>
</evidence>